<dbReference type="FunCoup" id="U5DMD3">
    <property type="interactions" value="471"/>
</dbReference>
<evidence type="ECO:0000256" key="3">
    <source>
        <dbReference type="ARBA" id="ARBA00022691"/>
    </source>
</evidence>
<keyword evidence="7" id="KW-1185">Reference proteome</keyword>
<dbReference type="Gene3D" id="3.40.50.150">
    <property type="entry name" value="Vaccinia Virus protein VP39"/>
    <property type="match status" value="1"/>
</dbReference>
<evidence type="ECO:0000256" key="4">
    <source>
        <dbReference type="HAMAP-Rule" id="MF_02126"/>
    </source>
</evidence>
<dbReference type="eggNOG" id="COG2890">
    <property type="taxonomic scope" value="Bacteria"/>
</dbReference>
<comment type="caution">
    <text evidence="6">The sequence shown here is derived from an EMBL/GenBank/DDBJ whole genome shotgun (WGS) entry which is preliminary data.</text>
</comment>
<dbReference type="Proteomes" id="UP000016960">
    <property type="component" value="Unassembled WGS sequence"/>
</dbReference>
<feature type="binding site" evidence="4">
    <location>
        <begin position="204"/>
        <end position="207"/>
    </location>
    <ligand>
        <name>substrate</name>
    </ligand>
</feature>
<dbReference type="SUPFAM" id="SSF53335">
    <property type="entry name" value="S-adenosyl-L-methionine-dependent methyltransferases"/>
    <property type="match status" value="1"/>
</dbReference>
<dbReference type="InterPro" id="IPR029063">
    <property type="entry name" value="SAM-dependent_MTases_sf"/>
</dbReference>
<evidence type="ECO:0000256" key="1">
    <source>
        <dbReference type="ARBA" id="ARBA00022603"/>
    </source>
</evidence>
<feature type="domain" description="Methyltransferase small" evidence="5">
    <location>
        <begin position="127"/>
        <end position="209"/>
    </location>
</feature>
<dbReference type="RefSeq" id="WP_022607950.1">
    <property type="nucleotide sequence ID" value="NZ_ASSJ01000066.1"/>
</dbReference>
<name>U5DMD3_9CHRO</name>
<dbReference type="PATRIC" id="fig|582515.4.peg.2907"/>
<feature type="binding site" evidence="4">
    <location>
        <position position="204"/>
    </location>
    <ligand>
        <name>S-adenosyl-L-methionine</name>
        <dbReference type="ChEBI" id="CHEBI:59789"/>
    </ligand>
</feature>
<comment type="function">
    <text evidence="4">Methylates the class 1 translation termination release factors RF1/PrfA and RF2/PrfB on the glutamine residue of the universally conserved GGQ motif.</text>
</comment>
<comment type="similarity">
    <text evidence="4">Belongs to the protein N5-glutamine methyltransferase family. PrmC subfamily.</text>
</comment>
<evidence type="ECO:0000259" key="5">
    <source>
        <dbReference type="Pfam" id="PF05175"/>
    </source>
</evidence>
<dbReference type="Gene3D" id="1.10.8.10">
    <property type="entry name" value="DNA helicase RuvA subunit, C-terminal domain"/>
    <property type="match status" value="1"/>
</dbReference>
<feature type="binding site" evidence="4">
    <location>
        <position position="158"/>
    </location>
    <ligand>
        <name>S-adenosyl-L-methionine</name>
        <dbReference type="ChEBI" id="CHEBI:59789"/>
    </ligand>
</feature>
<dbReference type="OrthoDB" id="9800643at2"/>
<dbReference type="HAMAP" id="MF_02126">
    <property type="entry name" value="RF_methyltr_PrmC"/>
    <property type="match status" value="1"/>
</dbReference>
<gene>
    <name evidence="4" type="primary">prmC</name>
    <name evidence="6" type="ORF">KR51_00025810</name>
</gene>
<dbReference type="STRING" id="582515.KR51_00025810"/>
<dbReference type="InterPro" id="IPR052663">
    <property type="entry name" value="RF_glutamine_MTase_cyano"/>
</dbReference>
<organism evidence="6 7">
    <name type="scientific">Rubidibacter lacunae KORDI 51-2</name>
    <dbReference type="NCBI Taxonomy" id="582515"/>
    <lineage>
        <taxon>Bacteria</taxon>
        <taxon>Bacillati</taxon>
        <taxon>Cyanobacteriota</taxon>
        <taxon>Cyanophyceae</taxon>
        <taxon>Oscillatoriophycideae</taxon>
        <taxon>Chroococcales</taxon>
        <taxon>Aphanothecaceae</taxon>
        <taxon>Rubidibacter</taxon>
    </lineage>
</organism>
<keyword evidence="2 4" id="KW-0808">Transferase</keyword>
<dbReference type="EMBL" id="ASSJ01000066">
    <property type="protein sequence ID" value="ERN40870.1"/>
    <property type="molecule type" value="Genomic_DNA"/>
</dbReference>
<dbReference type="Pfam" id="PF05175">
    <property type="entry name" value="MTS"/>
    <property type="match status" value="1"/>
</dbReference>
<dbReference type="InParanoid" id="U5DMD3"/>
<accession>U5DMD3</accession>
<feature type="binding site" evidence="4">
    <location>
        <begin position="135"/>
        <end position="139"/>
    </location>
    <ligand>
        <name>S-adenosyl-L-methionine</name>
        <dbReference type="ChEBI" id="CHEBI:59789"/>
    </ligand>
</feature>
<protein>
    <recommendedName>
        <fullName evidence="4">Release factor glutamine methyltransferase</fullName>
        <shortName evidence="4">RF MTase</shortName>
        <ecNumber evidence="4">2.1.1.297</ecNumber>
    </recommendedName>
    <alternativeName>
        <fullName evidence="4">N5-glutamine methyltransferase PrmC</fullName>
    </alternativeName>
    <alternativeName>
        <fullName evidence="4">Protein-(glutamine-N5) MTase PrmC</fullName>
    </alternativeName>
    <alternativeName>
        <fullName evidence="4">Protein-glutamine N-methyltransferase PrmC</fullName>
    </alternativeName>
</protein>
<feature type="binding site" evidence="4">
    <location>
        <position position="187"/>
    </location>
    <ligand>
        <name>S-adenosyl-L-methionine</name>
        <dbReference type="ChEBI" id="CHEBI:59789"/>
    </ligand>
</feature>
<dbReference type="InterPro" id="IPR004556">
    <property type="entry name" value="HemK-like"/>
</dbReference>
<dbReference type="PANTHER" id="PTHR47441">
    <property type="match status" value="1"/>
</dbReference>
<dbReference type="InterPro" id="IPR007848">
    <property type="entry name" value="Small_mtfrase_dom"/>
</dbReference>
<dbReference type="CDD" id="cd02440">
    <property type="entry name" value="AdoMet_MTases"/>
    <property type="match status" value="1"/>
</dbReference>
<dbReference type="EC" id="2.1.1.297" evidence="4"/>
<dbReference type="NCBIfam" id="TIGR00536">
    <property type="entry name" value="hemK_fam"/>
    <property type="match status" value="1"/>
</dbReference>
<comment type="catalytic activity">
    <reaction evidence="4">
        <text>L-glutaminyl-[peptide chain release factor] + S-adenosyl-L-methionine = N(5)-methyl-L-glutaminyl-[peptide chain release factor] + S-adenosyl-L-homocysteine + H(+)</text>
        <dbReference type="Rhea" id="RHEA:42896"/>
        <dbReference type="Rhea" id="RHEA-COMP:10271"/>
        <dbReference type="Rhea" id="RHEA-COMP:10272"/>
        <dbReference type="ChEBI" id="CHEBI:15378"/>
        <dbReference type="ChEBI" id="CHEBI:30011"/>
        <dbReference type="ChEBI" id="CHEBI:57856"/>
        <dbReference type="ChEBI" id="CHEBI:59789"/>
        <dbReference type="ChEBI" id="CHEBI:61891"/>
        <dbReference type="EC" id="2.1.1.297"/>
    </reaction>
</comment>
<dbReference type="InterPro" id="IPR002052">
    <property type="entry name" value="DNA_methylase_N6_adenine_CS"/>
</dbReference>
<dbReference type="PANTHER" id="PTHR47441:SF3">
    <property type="entry name" value="RELEASE FACTOR GLUTAMINE METHYLTRANSFERASE"/>
    <property type="match status" value="1"/>
</dbReference>
<evidence type="ECO:0000313" key="6">
    <source>
        <dbReference type="EMBL" id="ERN40870.1"/>
    </source>
</evidence>
<dbReference type="AlphaFoldDB" id="U5DMD3"/>
<reference evidence="6 7" key="1">
    <citation type="submission" date="2013-05" db="EMBL/GenBank/DDBJ databases">
        <title>Draft genome sequence of Rubidibacter lacunae KORDI 51-2.</title>
        <authorList>
            <person name="Choi D.H."/>
            <person name="Noh J.H."/>
            <person name="Kwon K.-K."/>
            <person name="Lee J.-H."/>
            <person name="Ryu J.-Y."/>
        </authorList>
    </citation>
    <scope>NUCLEOTIDE SEQUENCE [LARGE SCALE GENOMIC DNA]</scope>
    <source>
        <strain evidence="6 7">KORDI 51-2</strain>
    </source>
</reference>
<dbReference type="GO" id="GO:0032259">
    <property type="term" value="P:methylation"/>
    <property type="evidence" value="ECO:0007669"/>
    <property type="project" value="UniProtKB-KW"/>
</dbReference>
<dbReference type="NCBIfam" id="TIGR03534">
    <property type="entry name" value="RF_mod_PrmC"/>
    <property type="match status" value="1"/>
</dbReference>
<dbReference type="GO" id="GO:0003676">
    <property type="term" value="F:nucleic acid binding"/>
    <property type="evidence" value="ECO:0007669"/>
    <property type="project" value="InterPro"/>
</dbReference>
<evidence type="ECO:0000313" key="7">
    <source>
        <dbReference type="Proteomes" id="UP000016960"/>
    </source>
</evidence>
<proteinExistence type="inferred from homology"/>
<dbReference type="GO" id="GO:0102559">
    <property type="term" value="F:peptide chain release factor N(5)-glutamine methyltransferase activity"/>
    <property type="evidence" value="ECO:0007669"/>
    <property type="project" value="UniProtKB-EC"/>
</dbReference>
<dbReference type="PROSITE" id="PS00092">
    <property type="entry name" value="N6_MTASE"/>
    <property type="match status" value="1"/>
</dbReference>
<evidence type="ECO:0000256" key="2">
    <source>
        <dbReference type="ARBA" id="ARBA00022679"/>
    </source>
</evidence>
<keyword evidence="3 4" id="KW-0949">S-adenosyl-L-methionine</keyword>
<sequence length="299" mass="32404">MDRLPAVSGSDLACWRTRARQQAMAAGIDPTEVDWLLREGAGLDTLTLRLGTFASRPQVLLERPLAELDRLWQRRVSERVPVQYLIGQTPWRDFTLHVSPAVLIPRPETEELVELAIATTCGRPDLARGHWADLGTGSGAIAIALAAALPSATIHATDIEADALKVARANASTAGVGDRVRFYCGSWYEPLAHLRGRLSGCVSNPPYIPSHEIDCLQPEVARHEPRRALDGGVDGLDCVRHAIATAPSYLHAGGVWLCELMAGQAPTVLQLLVANGSYNDTRSAYDLAGIERVVLATRR</sequence>
<keyword evidence="1 4" id="KW-0489">Methyltransferase</keyword>
<dbReference type="InterPro" id="IPR019874">
    <property type="entry name" value="RF_methyltr_PrmC"/>
</dbReference>